<dbReference type="CDD" id="cd17535">
    <property type="entry name" value="REC_NarL-like"/>
    <property type="match status" value="1"/>
</dbReference>
<evidence type="ECO:0000259" key="5">
    <source>
        <dbReference type="PROSITE" id="PS50110"/>
    </source>
</evidence>
<keyword evidence="2 6" id="KW-0238">DNA-binding</keyword>
<dbReference type="InterPro" id="IPR000792">
    <property type="entry name" value="Tscrpt_reg_LuxR_C"/>
</dbReference>
<protein>
    <submittedName>
        <fullName evidence="6">DNA-binding response regulator</fullName>
    </submittedName>
</protein>
<evidence type="ECO:0000313" key="6">
    <source>
        <dbReference type="EMBL" id="PZF74582.1"/>
    </source>
</evidence>
<evidence type="ECO:0000256" key="3">
    <source>
        <dbReference type="PROSITE-ProRule" id="PRU00169"/>
    </source>
</evidence>
<feature type="modified residue" description="4-aspartylphosphate" evidence="3">
    <location>
        <position position="55"/>
    </location>
</feature>
<dbReference type="InterPro" id="IPR001789">
    <property type="entry name" value="Sig_transdc_resp-reg_receiver"/>
</dbReference>
<proteinExistence type="predicted"/>
<evidence type="ECO:0000256" key="1">
    <source>
        <dbReference type="ARBA" id="ARBA00022553"/>
    </source>
</evidence>
<evidence type="ECO:0000313" key="7">
    <source>
        <dbReference type="Proteomes" id="UP000248745"/>
    </source>
</evidence>
<keyword evidence="7" id="KW-1185">Reference proteome</keyword>
<dbReference type="GO" id="GO:0000160">
    <property type="term" value="P:phosphorelay signal transduction system"/>
    <property type="evidence" value="ECO:0007669"/>
    <property type="project" value="InterPro"/>
</dbReference>
<dbReference type="SMART" id="SM00448">
    <property type="entry name" value="REC"/>
    <property type="match status" value="1"/>
</dbReference>
<organism evidence="6 7">
    <name type="scientific">Taibaiella soli</name>
    <dbReference type="NCBI Taxonomy" id="1649169"/>
    <lineage>
        <taxon>Bacteria</taxon>
        <taxon>Pseudomonadati</taxon>
        <taxon>Bacteroidota</taxon>
        <taxon>Chitinophagia</taxon>
        <taxon>Chitinophagales</taxon>
        <taxon>Chitinophagaceae</taxon>
        <taxon>Taibaiella</taxon>
    </lineage>
</organism>
<reference evidence="6 7" key="1">
    <citation type="submission" date="2018-06" db="EMBL/GenBank/DDBJ databases">
        <title>Mucibacter soli gen. nov., sp. nov., a new member of the family Chitinophagaceae producing mucin.</title>
        <authorList>
            <person name="Kim M.-K."/>
            <person name="Park S."/>
            <person name="Kim T.-S."/>
            <person name="Joung Y."/>
            <person name="Han J.-H."/>
            <person name="Kim S.B."/>
        </authorList>
    </citation>
    <scope>NUCLEOTIDE SEQUENCE [LARGE SCALE GENOMIC DNA]</scope>
    <source>
        <strain evidence="6 7">R1-15</strain>
    </source>
</reference>
<dbReference type="InterPro" id="IPR016032">
    <property type="entry name" value="Sig_transdc_resp-reg_C-effctor"/>
</dbReference>
<dbReference type="GO" id="GO:0006355">
    <property type="term" value="P:regulation of DNA-templated transcription"/>
    <property type="evidence" value="ECO:0007669"/>
    <property type="project" value="InterPro"/>
</dbReference>
<dbReference type="InterPro" id="IPR058245">
    <property type="entry name" value="NreC/VraR/RcsB-like_REC"/>
</dbReference>
<dbReference type="RefSeq" id="WP_110997422.1">
    <property type="nucleotide sequence ID" value="NZ_QKTW01000003.1"/>
</dbReference>
<dbReference type="Proteomes" id="UP000248745">
    <property type="component" value="Unassembled WGS sequence"/>
</dbReference>
<dbReference type="PRINTS" id="PR00038">
    <property type="entry name" value="HTHLUXR"/>
</dbReference>
<dbReference type="AlphaFoldDB" id="A0A2W2AM20"/>
<dbReference type="InterPro" id="IPR011006">
    <property type="entry name" value="CheY-like_superfamily"/>
</dbReference>
<dbReference type="EMBL" id="QKTW01000003">
    <property type="protein sequence ID" value="PZF74582.1"/>
    <property type="molecule type" value="Genomic_DNA"/>
</dbReference>
<keyword evidence="1 3" id="KW-0597">Phosphoprotein</keyword>
<dbReference type="Gene3D" id="3.40.50.2300">
    <property type="match status" value="1"/>
</dbReference>
<dbReference type="Pfam" id="PF00196">
    <property type="entry name" value="GerE"/>
    <property type="match status" value="1"/>
</dbReference>
<dbReference type="PROSITE" id="PS50043">
    <property type="entry name" value="HTH_LUXR_2"/>
    <property type="match status" value="1"/>
</dbReference>
<dbReference type="CDD" id="cd06170">
    <property type="entry name" value="LuxR_C_like"/>
    <property type="match status" value="1"/>
</dbReference>
<dbReference type="SUPFAM" id="SSF46894">
    <property type="entry name" value="C-terminal effector domain of the bipartite response regulators"/>
    <property type="match status" value="1"/>
</dbReference>
<gene>
    <name evidence="6" type="ORF">DN068_03120</name>
</gene>
<dbReference type="PANTHER" id="PTHR43214:SF43">
    <property type="entry name" value="TWO-COMPONENT RESPONSE REGULATOR"/>
    <property type="match status" value="1"/>
</dbReference>
<accession>A0A2W2AM20</accession>
<dbReference type="Pfam" id="PF00072">
    <property type="entry name" value="Response_reg"/>
    <property type="match status" value="1"/>
</dbReference>
<dbReference type="PANTHER" id="PTHR43214">
    <property type="entry name" value="TWO-COMPONENT RESPONSE REGULATOR"/>
    <property type="match status" value="1"/>
</dbReference>
<name>A0A2W2AM20_9BACT</name>
<dbReference type="OrthoDB" id="9797341at2"/>
<feature type="domain" description="HTH luxR-type" evidence="4">
    <location>
        <begin position="144"/>
        <end position="209"/>
    </location>
</feature>
<comment type="caution">
    <text evidence="6">The sequence shown here is derived from an EMBL/GenBank/DDBJ whole genome shotgun (WGS) entry which is preliminary data.</text>
</comment>
<dbReference type="PROSITE" id="PS50110">
    <property type="entry name" value="RESPONSE_REGULATORY"/>
    <property type="match status" value="1"/>
</dbReference>
<feature type="domain" description="Response regulatory" evidence="5">
    <location>
        <begin position="4"/>
        <end position="120"/>
    </location>
</feature>
<evidence type="ECO:0000259" key="4">
    <source>
        <dbReference type="PROSITE" id="PS50043"/>
    </source>
</evidence>
<dbReference type="SUPFAM" id="SSF52172">
    <property type="entry name" value="CheY-like"/>
    <property type="match status" value="1"/>
</dbReference>
<sequence length="215" mass="24688">MNIRINIADDHLMVINGIKDMLSHYKHIEIGRTYQNGTDLMNGLKESLPDVLLLDIQMPGQSGDELTPLIVRTYPSVRILAITNFDNTLYVNNMLQNGALGYLLKNTDEQTLVTAIETVYQNKQFLKPEMLEKLKEFRRQLKRQTSSKFSLTPREKQILQLIINECSSQEIAEQLNLSLRTIENYRLNLSLKLEVKNMAGLVRKAIMMGLDTPNH</sequence>
<evidence type="ECO:0000256" key="2">
    <source>
        <dbReference type="ARBA" id="ARBA00023125"/>
    </source>
</evidence>
<dbReference type="GO" id="GO:0003677">
    <property type="term" value="F:DNA binding"/>
    <property type="evidence" value="ECO:0007669"/>
    <property type="project" value="UniProtKB-KW"/>
</dbReference>
<dbReference type="SMART" id="SM00421">
    <property type="entry name" value="HTH_LUXR"/>
    <property type="match status" value="1"/>
</dbReference>
<dbReference type="InterPro" id="IPR039420">
    <property type="entry name" value="WalR-like"/>
</dbReference>